<dbReference type="Proteomes" id="UP000241426">
    <property type="component" value="Unassembled WGS sequence"/>
</dbReference>
<sequence length="87" mass="9932">MLLDSTKIKSQLIEADFFIDYSSEDYSPHNFITLMSPTTMFSTIFTSEHSCNGFIITTEKLIAVTNIDLFQVFKVNKNRLTAINIIC</sequence>
<accession>A0A2T3KH58</accession>
<dbReference type="EMBL" id="PYNF01000009">
    <property type="protein sequence ID" value="PSU98432.1"/>
    <property type="molecule type" value="Genomic_DNA"/>
</dbReference>
<evidence type="ECO:0000313" key="1">
    <source>
        <dbReference type="EMBL" id="PSU98432.1"/>
    </source>
</evidence>
<evidence type="ECO:0000313" key="2">
    <source>
        <dbReference type="Proteomes" id="UP000241426"/>
    </source>
</evidence>
<name>A0A2T3KH58_9GAMM</name>
<gene>
    <name evidence="1" type="ORF">C9J27_12200</name>
</gene>
<dbReference type="AlphaFoldDB" id="A0A2T3KH58"/>
<organism evidence="1 2">
    <name type="scientific">Photobacterium kishitanii</name>
    <dbReference type="NCBI Taxonomy" id="318456"/>
    <lineage>
        <taxon>Bacteria</taxon>
        <taxon>Pseudomonadati</taxon>
        <taxon>Pseudomonadota</taxon>
        <taxon>Gammaproteobacteria</taxon>
        <taxon>Vibrionales</taxon>
        <taxon>Vibrionaceae</taxon>
        <taxon>Photobacterium</taxon>
    </lineage>
</organism>
<comment type="caution">
    <text evidence="1">The sequence shown here is derived from an EMBL/GenBank/DDBJ whole genome shotgun (WGS) entry which is preliminary data.</text>
</comment>
<protein>
    <submittedName>
        <fullName evidence="1">Uncharacterized protein</fullName>
    </submittedName>
</protein>
<reference evidence="1 2" key="1">
    <citation type="submission" date="2018-01" db="EMBL/GenBank/DDBJ databases">
        <title>Whole genome sequencing of Histamine producing bacteria.</title>
        <authorList>
            <person name="Butler K."/>
        </authorList>
    </citation>
    <scope>NUCLEOTIDE SEQUENCE [LARGE SCALE GENOMIC DNA]</scope>
    <source>
        <strain evidence="1 2">FS-7.2</strain>
    </source>
</reference>
<proteinExistence type="predicted"/>